<dbReference type="Proteomes" id="UP000187485">
    <property type="component" value="Unassembled WGS sequence"/>
</dbReference>
<reference evidence="2" key="1">
    <citation type="submission" date="2016-12" db="EMBL/GenBank/DDBJ databases">
        <title>Draft Genome Sequences od Carboxydothermus pertinax and islandicus, Hydrogenogenic Carboxydotrophic Bacteria.</title>
        <authorList>
            <person name="Fukuyama Y."/>
            <person name="Ohmae K."/>
            <person name="Yoneda Y."/>
            <person name="Yoshida T."/>
            <person name="Sako Y."/>
        </authorList>
    </citation>
    <scope>NUCLEOTIDE SEQUENCE [LARGE SCALE GENOMIC DNA]</scope>
    <source>
        <strain evidence="2">Ug1</strain>
    </source>
</reference>
<dbReference type="SUPFAM" id="SSF53163">
    <property type="entry name" value="HybD-like"/>
    <property type="match status" value="1"/>
</dbReference>
<name>A0A1L8CT25_9THEO</name>
<dbReference type="AlphaFoldDB" id="A0A1L8CT25"/>
<keyword evidence="2" id="KW-1185">Reference proteome</keyword>
<keyword evidence="1" id="KW-0378">Hydrolase</keyword>
<dbReference type="RefSeq" id="WP_075858517.1">
    <property type="nucleotide sequence ID" value="NZ_BDJK01000009.1"/>
</dbReference>
<keyword evidence="1" id="KW-0645">Protease</keyword>
<protein>
    <submittedName>
        <fullName evidence="1">Spore protease YyaC</fullName>
    </submittedName>
</protein>
<dbReference type="OrthoDB" id="9815953at2"/>
<dbReference type="NCBIfam" id="TIGR02841">
    <property type="entry name" value="spore_YyaC"/>
    <property type="match status" value="1"/>
</dbReference>
<accession>A0A1L8CT25</accession>
<dbReference type="GO" id="GO:0006508">
    <property type="term" value="P:proteolysis"/>
    <property type="evidence" value="ECO:0007669"/>
    <property type="project" value="UniProtKB-KW"/>
</dbReference>
<dbReference type="EMBL" id="BDJK01000009">
    <property type="protein sequence ID" value="GAV22076.1"/>
    <property type="molecule type" value="Genomic_DNA"/>
</dbReference>
<evidence type="ECO:0000313" key="1">
    <source>
        <dbReference type="EMBL" id="GAV22076.1"/>
    </source>
</evidence>
<dbReference type="Pfam" id="PF06866">
    <property type="entry name" value="DUF1256"/>
    <property type="match status" value="1"/>
</dbReference>
<evidence type="ECO:0000313" key="2">
    <source>
        <dbReference type="Proteomes" id="UP000187485"/>
    </source>
</evidence>
<dbReference type="GO" id="GO:0008233">
    <property type="term" value="F:peptidase activity"/>
    <property type="evidence" value="ECO:0007669"/>
    <property type="project" value="UniProtKB-KW"/>
</dbReference>
<dbReference type="InterPro" id="IPR009665">
    <property type="entry name" value="YyaC"/>
</dbReference>
<dbReference type="InterPro" id="IPR023430">
    <property type="entry name" value="Pept_HybD-like_dom_sf"/>
</dbReference>
<gene>
    <name evidence="1" type="ORF">cpu_05860</name>
</gene>
<comment type="caution">
    <text evidence="1">The sequence shown here is derived from an EMBL/GenBank/DDBJ whole genome shotgun (WGS) entry which is preliminary data.</text>
</comment>
<sequence length="196" mass="21903">MKFYFQNPEDKKLLKTAISREILRKALNRPVVILCIGTDRSTGDAFGPLVGSFLKNVRINFFHVYGCLEEPVHAVNLEETLKNIYHQYKNPFLIAVDASLGSLNSVGQIILKDGPLKPGAALNKKLPPVGDLSLTGVVNIGGFMEFMVLQNTRLSTVMAMARFLSEVLIELNHQFSPAEHLQFLPGYGHWRLLPEL</sequence>
<dbReference type="STRING" id="870242.cpu_05860"/>
<proteinExistence type="predicted"/>
<organism evidence="1 2">
    <name type="scientific">Carboxydothermus pertinax</name>
    <dbReference type="NCBI Taxonomy" id="870242"/>
    <lineage>
        <taxon>Bacteria</taxon>
        <taxon>Bacillati</taxon>
        <taxon>Bacillota</taxon>
        <taxon>Clostridia</taxon>
        <taxon>Thermoanaerobacterales</taxon>
        <taxon>Thermoanaerobacteraceae</taxon>
        <taxon>Carboxydothermus</taxon>
    </lineage>
</organism>